<dbReference type="AlphaFoldDB" id="A0A8H6HLJ8"/>
<protein>
    <submittedName>
        <fullName evidence="3">Uncharacterized protein</fullName>
    </submittedName>
</protein>
<feature type="coiled-coil region" evidence="1">
    <location>
        <begin position="99"/>
        <end position="133"/>
    </location>
</feature>
<evidence type="ECO:0000256" key="2">
    <source>
        <dbReference type="SAM" id="MobiDB-lite"/>
    </source>
</evidence>
<feature type="compositionally biased region" description="Basic and acidic residues" evidence="2">
    <location>
        <begin position="173"/>
        <end position="192"/>
    </location>
</feature>
<dbReference type="Proteomes" id="UP000521943">
    <property type="component" value="Unassembled WGS sequence"/>
</dbReference>
<feature type="compositionally biased region" description="Basic residues" evidence="2">
    <location>
        <begin position="193"/>
        <end position="202"/>
    </location>
</feature>
<feature type="region of interest" description="Disordered" evidence="2">
    <location>
        <begin position="166"/>
        <end position="202"/>
    </location>
</feature>
<evidence type="ECO:0000313" key="3">
    <source>
        <dbReference type="EMBL" id="KAF6748661.1"/>
    </source>
</evidence>
<accession>A0A8H6HLJ8</accession>
<keyword evidence="1" id="KW-0175">Coiled coil</keyword>
<keyword evidence="4" id="KW-1185">Reference proteome</keyword>
<organism evidence="3 4">
    <name type="scientific">Ephemerocybe angulata</name>
    <dbReference type="NCBI Taxonomy" id="980116"/>
    <lineage>
        <taxon>Eukaryota</taxon>
        <taxon>Fungi</taxon>
        <taxon>Dikarya</taxon>
        <taxon>Basidiomycota</taxon>
        <taxon>Agaricomycotina</taxon>
        <taxon>Agaricomycetes</taxon>
        <taxon>Agaricomycetidae</taxon>
        <taxon>Agaricales</taxon>
        <taxon>Agaricineae</taxon>
        <taxon>Psathyrellaceae</taxon>
        <taxon>Ephemerocybe</taxon>
    </lineage>
</organism>
<evidence type="ECO:0000313" key="4">
    <source>
        <dbReference type="Proteomes" id="UP000521943"/>
    </source>
</evidence>
<reference evidence="3 4" key="1">
    <citation type="submission" date="2020-07" db="EMBL/GenBank/DDBJ databases">
        <title>Comparative genomics of pyrophilous fungi reveals a link between fire events and developmental genes.</title>
        <authorList>
            <consortium name="DOE Joint Genome Institute"/>
            <person name="Steindorff A.S."/>
            <person name="Carver A."/>
            <person name="Calhoun S."/>
            <person name="Stillman K."/>
            <person name="Liu H."/>
            <person name="Lipzen A."/>
            <person name="Pangilinan J."/>
            <person name="Labutti K."/>
            <person name="Bruns T.D."/>
            <person name="Grigoriev I.V."/>
        </authorList>
    </citation>
    <scope>NUCLEOTIDE SEQUENCE [LARGE SCALE GENOMIC DNA]</scope>
    <source>
        <strain evidence="3 4">CBS 144469</strain>
    </source>
</reference>
<name>A0A8H6HLJ8_9AGAR</name>
<comment type="caution">
    <text evidence="3">The sequence shown here is derived from an EMBL/GenBank/DDBJ whole genome shotgun (WGS) entry which is preliminary data.</text>
</comment>
<sequence length="202" mass="22354">MPISACGVCLEDFQPHTNVTRLECVAYQDLTSMDLVFVESTPEDDMRVVNHCISNIVSHNAFLEPELGEISARLATGGHEMTTRGAAMEGVLDDSIAVLEEQSTEITTMQNMRKSLSQEVEQQGVLLKELEKAQTMVREARIKLQSHVSKHFLLAATLLAEHTEATMTPDAAEAGRSKRKRGDDDITRDAPHPKKLRSASHM</sequence>
<dbReference type="EMBL" id="JACGCI010000069">
    <property type="protein sequence ID" value="KAF6748661.1"/>
    <property type="molecule type" value="Genomic_DNA"/>
</dbReference>
<proteinExistence type="predicted"/>
<evidence type="ECO:0000256" key="1">
    <source>
        <dbReference type="SAM" id="Coils"/>
    </source>
</evidence>
<gene>
    <name evidence="3" type="ORF">DFP72DRAFT_853303</name>
</gene>